<dbReference type="PANTHER" id="PTHR47894:SF1">
    <property type="entry name" value="HTH-TYPE TRANSCRIPTIONAL REGULATOR VQSM"/>
    <property type="match status" value="1"/>
</dbReference>
<dbReference type="Pfam" id="PF12833">
    <property type="entry name" value="HTH_18"/>
    <property type="match status" value="1"/>
</dbReference>
<dbReference type="PANTHER" id="PTHR47894">
    <property type="entry name" value="HTH-TYPE TRANSCRIPTIONAL REGULATOR GADX"/>
    <property type="match status" value="1"/>
</dbReference>
<reference evidence="5 6" key="2">
    <citation type="submission" date="2019-09" db="EMBL/GenBank/DDBJ databases">
        <authorList>
            <person name="Jin C."/>
        </authorList>
    </citation>
    <scope>NUCLEOTIDE SEQUENCE [LARGE SCALE GENOMIC DNA]</scope>
    <source>
        <strain evidence="5 6">BN130099</strain>
    </source>
</reference>
<dbReference type="InterPro" id="IPR009057">
    <property type="entry name" value="Homeodomain-like_sf"/>
</dbReference>
<dbReference type="GO" id="GO:0003700">
    <property type="term" value="F:DNA-binding transcription factor activity"/>
    <property type="evidence" value="ECO:0007669"/>
    <property type="project" value="InterPro"/>
</dbReference>
<keyword evidence="2" id="KW-0238">DNA-binding</keyword>
<keyword evidence="3" id="KW-0804">Transcription</keyword>
<sequence>MTVRPDWDFPRSPAATRDVVHVSAAYGVPEVTVLGGTGLTVDQLQDAGLLVEAEQELRAIRNLLWELGDRPGLGLEAGRRFSIGSAGVLGFALLSSPTARDATRIVVRYSTLSPAYADLTLEENPDGAVFRYDVTQVPPDVVDFLVERDLAALSNILGMIAGPLIGLVVGRIDVAFSEERRRLVAELLPAFEVVGGQAHTSIWVPPGVLDFALPQADPHTAELCLQQCAELAERRRSRRGVAAQVRTLLLRSPGEMPDLPEVARELMLSDRTLYRRLEEEGTSFRDLRNEVRETLATELLTRAGLTVNEVAQRLGYSEPAAFSRAYKTWTGDVPSRVRAP</sequence>
<name>A0A5B1LB86_9ACTN</name>
<dbReference type="PROSITE" id="PS01124">
    <property type="entry name" value="HTH_ARAC_FAMILY_2"/>
    <property type="match status" value="1"/>
</dbReference>
<protein>
    <submittedName>
        <fullName evidence="5">AraC family transcriptional regulator</fullName>
    </submittedName>
</protein>
<dbReference type="InterPro" id="IPR032687">
    <property type="entry name" value="AraC-type_N"/>
</dbReference>
<evidence type="ECO:0000256" key="1">
    <source>
        <dbReference type="ARBA" id="ARBA00023015"/>
    </source>
</evidence>
<reference evidence="5 6" key="1">
    <citation type="submission" date="2019-09" db="EMBL/GenBank/DDBJ databases">
        <title>Nocardioides panacisoli sp. nov., isolated from the soil of a ginseng field.</title>
        <authorList>
            <person name="Cho C."/>
        </authorList>
    </citation>
    <scope>NUCLEOTIDE SEQUENCE [LARGE SCALE GENOMIC DNA]</scope>
    <source>
        <strain evidence="5 6">BN130099</strain>
    </source>
</reference>
<keyword evidence="6" id="KW-1185">Reference proteome</keyword>
<evidence type="ECO:0000256" key="3">
    <source>
        <dbReference type="ARBA" id="ARBA00023163"/>
    </source>
</evidence>
<dbReference type="Gene3D" id="1.10.10.60">
    <property type="entry name" value="Homeodomain-like"/>
    <property type="match status" value="1"/>
</dbReference>
<evidence type="ECO:0000259" key="4">
    <source>
        <dbReference type="PROSITE" id="PS01124"/>
    </source>
</evidence>
<dbReference type="GO" id="GO:0005829">
    <property type="term" value="C:cytosol"/>
    <property type="evidence" value="ECO:0007669"/>
    <property type="project" value="TreeGrafter"/>
</dbReference>
<comment type="caution">
    <text evidence="5">The sequence shown here is derived from an EMBL/GenBank/DDBJ whole genome shotgun (WGS) entry which is preliminary data.</text>
</comment>
<proteinExistence type="predicted"/>
<feature type="domain" description="HTH araC/xylS-type" evidence="4">
    <location>
        <begin position="243"/>
        <end position="340"/>
    </location>
</feature>
<dbReference type="Pfam" id="PF12625">
    <property type="entry name" value="Arabinose_bd"/>
    <property type="match status" value="1"/>
</dbReference>
<dbReference type="AlphaFoldDB" id="A0A5B1LB86"/>
<dbReference type="EMBL" id="VUJV01000006">
    <property type="protein sequence ID" value="KAA1416937.1"/>
    <property type="molecule type" value="Genomic_DNA"/>
</dbReference>
<dbReference type="Proteomes" id="UP000325003">
    <property type="component" value="Unassembled WGS sequence"/>
</dbReference>
<evidence type="ECO:0000313" key="6">
    <source>
        <dbReference type="Proteomes" id="UP000325003"/>
    </source>
</evidence>
<organism evidence="5 6">
    <name type="scientific">Nocardioides humilatus</name>
    <dbReference type="NCBI Taxonomy" id="2607660"/>
    <lineage>
        <taxon>Bacteria</taxon>
        <taxon>Bacillati</taxon>
        <taxon>Actinomycetota</taxon>
        <taxon>Actinomycetes</taxon>
        <taxon>Propionibacteriales</taxon>
        <taxon>Nocardioidaceae</taxon>
        <taxon>Nocardioides</taxon>
    </lineage>
</organism>
<keyword evidence="1" id="KW-0805">Transcription regulation</keyword>
<dbReference type="GO" id="GO:0000976">
    <property type="term" value="F:transcription cis-regulatory region binding"/>
    <property type="evidence" value="ECO:0007669"/>
    <property type="project" value="TreeGrafter"/>
</dbReference>
<dbReference type="RefSeq" id="WP_149729607.1">
    <property type="nucleotide sequence ID" value="NZ_VUJV01000006.1"/>
</dbReference>
<dbReference type="SUPFAM" id="SSF46689">
    <property type="entry name" value="Homeodomain-like"/>
    <property type="match status" value="1"/>
</dbReference>
<evidence type="ECO:0000256" key="2">
    <source>
        <dbReference type="ARBA" id="ARBA00023125"/>
    </source>
</evidence>
<dbReference type="SMART" id="SM00342">
    <property type="entry name" value="HTH_ARAC"/>
    <property type="match status" value="1"/>
</dbReference>
<evidence type="ECO:0000313" key="5">
    <source>
        <dbReference type="EMBL" id="KAA1416937.1"/>
    </source>
</evidence>
<dbReference type="InterPro" id="IPR018060">
    <property type="entry name" value="HTH_AraC"/>
</dbReference>
<gene>
    <name evidence="5" type="ORF">F0U44_17290</name>
</gene>
<accession>A0A5B1LB86</accession>